<feature type="domain" description="C3H1-type" evidence="4">
    <location>
        <begin position="437"/>
        <end position="465"/>
    </location>
</feature>
<evidence type="ECO:0000313" key="5">
    <source>
        <dbReference type="EMBL" id="KAL3098018.1"/>
    </source>
</evidence>
<keyword evidence="2" id="KW-0863">Zinc-finger</keyword>
<feature type="domain" description="C3H1-type" evidence="4">
    <location>
        <begin position="375"/>
        <end position="403"/>
    </location>
</feature>
<dbReference type="Proteomes" id="UP001620626">
    <property type="component" value="Unassembled WGS sequence"/>
</dbReference>
<feature type="compositionally biased region" description="Polar residues" evidence="3">
    <location>
        <begin position="177"/>
        <end position="189"/>
    </location>
</feature>
<keyword evidence="2" id="KW-0479">Metal-binding</keyword>
<evidence type="ECO:0000256" key="3">
    <source>
        <dbReference type="SAM" id="MobiDB-lite"/>
    </source>
</evidence>
<reference evidence="5 6" key="1">
    <citation type="submission" date="2024-10" db="EMBL/GenBank/DDBJ databases">
        <authorList>
            <person name="Kim D."/>
        </authorList>
    </citation>
    <scope>NUCLEOTIDE SEQUENCE [LARGE SCALE GENOMIC DNA]</scope>
    <source>
        <strain evidence="5">BH-2024</strain>
    </source>
</reference>
<evidence type="ECO:0000256" key="2">
    <source>
        <dbReference type="PROSITE-ProRule" id="PRU00723"/>
    </source>
</evidence>
<proteinExistence type="predicted"/>
<comment type="caution">
    <text evidence="5">The sequence shown here is derived from an EMBL/GenBank/DDBJ whole genome shotgun (WGS) entry which is preliminary data.</text>
</comment>
<dbReference type="PANTHER" id="PTHR23102:SF24">
    <property type="entry name" value="CLEAVAGE AND POLYADENYLATION SPECIFICITY FACTOR SUBUNIT 4"/>
    <property type="match status" value="1"/>
</dbReference>
<evidence type="ECO:0000259" key="4">
    <source>
        <dbReference type="PROSITE" id="PS50103"/>
    </source>
</evidence>
<accession>A0ABD2K5L7</accession>
<feature type="zinc finger region" description="C3H1-type" evidence="2">
    <location>
        <begin position="375"/>
        <end position="403"/>
    </location>
</feature>
<feature type="region of interest" description="Disordered" evidence="3">
    <location>
        <begin position="498"/>
        <end position="538"/>
    </location>
</feature>
<feature type="zinc finger region" description="C3H1-type" evidence="2">
    <location>
        <begin position="437"/>
        <end position="465"/>
    </location>
</feature>
<gene>
    <name evidence="5" type="ORF">niasHT_027563</name>
</gene>
<feature type="zinc finger region" description="C3H1-type" evidence="2">
    <location>
        <begin position="407"/>
        <end position="435"/>
    </location>
</feature>
<dbReference type="EMBL" id="JBICBT010000830">
    <property type="protein sequence ID" value="KAL3098018.1"/>
    <property type="molecule type" value="Genomic_DNA"/>
</dbReference>
<dbReference type="GO" id="GO:0008270">
    <property type="term" value="F:zinc ion binding"/>
    <property type="evidence" value="ECO:0007669"/>
    <property type="project" value="UniProtKB-KW"/>
</dbReference>
<sequence>MFNNHANHFMPNFCIPPPPPPQLPQPLNSARVFFPPVSHHHHPAYYLQPQHAHPHMNPQFFNLSVPPPPITQNISSLIAANINNYPTRHPLNGTHKITTSERFSKTFHTGHANGFTSKGNGAPPSRSRKRFLEQITNEEGTSGELRIELDTAPRNRPLSDLSATEVDQEAADESPNSKESGCSENSQESLRLVPTDNDSDGEHPEMGRNWRILMLFNGLVRDEDLAPNCERPQAEDGRTYPDIQKKVFTQNAEEQKEQHEQHKLLKLMSLKLPLDANHEVVPAASISRPGYGMRTSNVWVSNDLMAKMMQQQTVSFSTKSSAANDHAVPLPPIVHDKNNLQLNTRETVDARHPGTRKRLHHNRSLIILKTGRRVYQGSKDCFQFLESGNCLNGVFCEYEHEGSTEHSAKKVCPFLMRGQCRNTDDSCPHGPHSTLKPDQMPVCDYYLRMCCSKGKDQCAYLHVKHTDGMEPCEEFNKGCCQQGVMCDAPHRYRYHRIKEKQTEYPKQSAKQQTPGTELLDNSHSVSTDKQNDTLKWFS</sequence>
<dbReference type="InterPro" id="IPR000571">
    <property type="entry name" value="Znf_CCCH"/>
</dbReference>
<name>A0ABD2K5L7_9BILA</name>
<feature type="compositionally biased region" description="Polar residues" evidence="3">
    <location>
        <begin position="504"/>
        <end position="528"/>
    </location>
</feature>
<feature type="region of interest" description="Disordered" evidence="3">
    <location>
        <begin position="107"/>
        <end position="205"/>
    </location>
</feature>
<dbReference type="AlphaFoldDB" id="A0ABD2K5L7"/>
<keyword evidence="2" id="KW-0862">Zinc</keyword>
<evidence type="ECO:0000313" key="6">
    <source>
        <dbReference type="Proteomes" id="UP001620626"/>
    </source>
</evidence>
<dbReference type="Gene3D" id="4.10.1000.10">
    <property type="entry name" value="Zinc finger, CCCH-type"/>
    <property type="match status" value="2"/>
</dbReference>
<evidence type="ECO:0000256" key="1">
    <source>
        <dbReference type="ARBA" id="ARBA00022737"/>
    </source>
</evidence>
<keyword evidence="1" id="KW-0677">Repeat</keyword>
<organism evidence="5 6">
    <name type="scientific">Heterodera trifolii</name>
    <dbReference type="NCBI Taxonomy" id="157864"/>
    <lineage>
        <taxon>Eukaryota</taxon>
        <taxon>Metazoa</taxon>
        <taxon>Ecdysozoa</taxon>
        <taxon>Nematoda</taxon>
        <taxon>Chromadorea</taxon>
        <taxon>Rhabditida</taxon>
        <taxon>Tylenchina</taxon>
        <taxon>Tylenchomorpha</taxon>
        <taxon>Tylenchoidea</taxon>
        <taxon>Heteroderidae</taxon>
        <taxon>Heteroderinae</taxon>
        <taxon>Heterodera</taxon>
    </lineage>
</organism>
<dbReference type="PROSITE" id="PS50103">
    <property type="entry name" value="ZF_C3H1"/>
    <property type="match status" value="3"/>
</dbReference>
<dbReference type="InterPro" id="IPR045348">
    <property type="entry name" value="CPSF4/Yth1"/>
</dbReference>
<protein>
    <recommendedName>
        <fullName evidence="4">C3H1-type domain-containing protein</fullName>
    </recommendedName>
</protein>
<feature type="domain" description="C3H1-type" evidence="4">
    <location>
        <begin position="407"/>
        <end position="435"/>
    </location>
</feature>
<keyword evidence="6" id="KW-1185">Reference proteome</keyword>
<dbReference type="SMART" id="SM00356">
    <property type="entry name" value="ZnF_C3H1"/>
    <property type="match status" value="4"/>
</dbReference>
<dbReference type="PANTHER" id="PTHR23102">
    <property type="entry name" value="CLEAVAGE AND POLYADENYLATION SPECIFICITY FACTOR SUBUNIT 4-RELATED"/>
    <property type="match status" value="1"/>
</dbReference>